<dbReference type="InterPro" id="IPR036188">
    <property type="entry name" value="FAD/NAD-bd_sf"/>
</dbReference>
<dbReference type="InterPro" id="IPR000172">
    <property type="entry name" value="GMC_OxRdtase_N"/>
</dbReference>
<evidence type="ECO:0000256" key="1">
    <source>
        <dbReference type="ARBA" id="ARBA00001974"/>
    </source>
</evidence>
<dbReference type="PANTHER" id="PTHR11552:SF188">
    <property type="entry name" value="NEITHER INACTIVATION NOR AFTERPOTENTIAL PROTEIN G"/>
    <property type="match status" value="1"/>
</dbReference>
<reference evidence="10" key="2">
    <citation type="submission" date="2025-04" db="UniProtKB">
        <authorList>
            <consortium name="RefSeq"/>
        </authorList>
    </citation>
    <scope>IDENTIFICATION</scope>
    <source>
        <strain evidence="10">Aabys</strain>
    </source>
</reference>
<name>A0A1I8NC53_MUSDO</name>
<evidence type="ECO:0000256" key="5">
    <source>
        <dbReference type="ARBA" id="ARBA00023002"/>
    </source>
</evidence>
<dbReference type="VEuPathDB" id="VectorBase:MDOMA2_000537"/>
<dbReference type="EnsemblMetazoa" id="MDOA013704-RA">
    <property type="protein sequence ID" value="MDOA013704-PA"/>
    <property type="gene ID" value="MDOA013704"/>
</dbReference>
<dbReference type="Gene3D" id="3.50.50.60">
    <property type="entry name" value="FAD/NAD(P)-binding domain"/>
    <property type="match status" value="1"/>
</dbReference>
<evidence type="ECO:0000313" key="8">
    <source>
        <dbReference type="EnsemblMetazoa" id="MDOA013704-PA"/>
    </source>
</evidence>
<dbReference type="OrthoDB" id="269227at2759"/>
<dbReference type="RefSeq" id="XP_005186218.2">
    <property type="nucleotide sequence ID" value="XM_005186161.3"/>
</dbReference>
<keyword evidence="6" id="KW-0812">Transmembrane</keyword>
<dbReference type="KEGG" id="mde:101892628"/>
<dbReference type="PANTHER" id="PTHR11552">
    <property type="entry name" value="GLUCOSE-METHANOL-CHOLINE GMC OXIDOREDUCTASE"/>
    <property type="match status" value="1"/>
</dbReference>
<protein>
    <submittedName>
        <fullName evidence="10">Neither inactivation nor afterpotential protein G</fullName>
    </submittedName>
</protein>
<dbReference type="VEuPathDB" id="VectorBase:MDOA013704"/>
<dbReference type="PIRSF" id="PIRSF000137">
    <property type="entry name" value="Alcohol_oxidase"/>
    <property type="match status" value="1"/>
</dbReference>
<dbReference type="STRING" id="7370.A0A1I8NC53"/>
<dbReference type="Gene3D" id="4.10.450.10">
    <property type="entry name" value="Glucose Oxidase, domain 2"/>
    <property type="match status" value="1"/>
</dbReference>
<organism evidence="8">
    <name type="scientific">Musca domestica</name>
    <name type="common">House fly</name>
    <dbReference type="NCBI Taxonomy" id="7370"/>
    <lineage>
        <taxon>Eukaryota</taxon>
        <taxon>Metazoa</taxon>
        <taxon>Ecdysozoa</taxon>
        <taxon>Arthropoda</taxon>
        <taxon>Hexapoda</taxon>
        <taxon>Insecta</taxon>
        <taxon>Pterygota</taxon>
        <taxon>Neoptera</taxon>
        <taxon>Endopterygota</taxon>
        <taxon>Diptera</taxon>
        <taxon>Brachycera</taxon>
        <taxon>Muscomorpha</taxon>
        <taxon>Muscoidea</taxon>
        <taxon>Muscidae</taxon>
        <taxon>Musca</taxon>
    </lineage>
</organism>
<dbReference type="Pfam" id="PF00732">
    <property type="entry name" value="GMC_oxred_N"/>
    <property type="match status" value="1"/>
</dbReference>
<evidence type="ECO:0000256" key="6">
    <source>
        <dbReference type="SAM" id="Phobius"/>
    </source>
</evidence>
<keyword evidence="5" id="KW-0560">Oxidoreductase</keyword>
<keyword evidence="6" id="KW-1133">Transmembrane helix</keyword>
<dbReference type="InterPro" id="IPR007867">
    <property type="entry name" value="GMC_OxRtase_C"/>
</dbReference>
<dbReference type="AlphaFoldDB" id="A0A1I8NC53"/>
<dbReference type="PROSITE" id="PS00624">
    <property type="entry name" value="GMC_OXRED_2"/>
    <property type="match status" value="1"/>
</dbReference>
<comment type="cofactor">
    <cofactor evidence="1">
        <name>FAD</name>
        <dbReference type="ChEBI" id="CHEBI:57692"/>
    </cofactor>
</comment>
<keyword evidence="4" id="KW-0274">FAD</keyword>
<evidence type="ECO:0000256" key="2">
    <source>
        <dbReference type="ARBA" id="ARBA00010790"/>
    </source>
</evidence>
<keyword evidence="9" id="KW-1185">Reference proteome</keyword>
<dbReference type="eggNOG" id="KOG1238">
    <property type="taxonomic scope" value="Eukaryota"/>
</dbReference>
<evidence type="ECO:0000313" key="9">
    <source>
        <dbReference type="Proteomes" id="UP001652621"/>
    </source>
</evidence>
<dbReference type="Pfam" id="PF05199">
    <property type="entry name" value="GMC_oxred_C"/>
    <property type="match status" value="1"/>
</dbReference>
<dbReference type="SUPFAM" id="SSF51905">
    <property type="entry name" value="FAD/NAD(P)-binding domain"/>
    <property type="match status" value="1"/>
</dbReference>
<dbReference type="GO" id="GO:0016614">
    <property type="term" value="F:oxidoreductase activity, acting on CH-OH group of donors"/>
    <property type="evidence" value="ECO:0007669"/>
    <property type="project" value="InterPro"/>
</dbReference>
<dbReference type="Proteomes" id="UP001652621">
    <property type="component" value="Unplaced"/>
</dbReference>
<dbReference type="GO" id="GO:0050660">
    <property type="term" value="F:flavin adenine dinucleotide binding"/>
    <property type="evidence" value="ECO:0007669"/>
    <property type="project" value="InterPro"/>
</dbReference>
<evidence type="ECO:0000256" key="4">
    <source>
        <dbReference type="ARBA" id="ARBA00022827"/>
    </source>
</evidence>
<proteinExistence type="inferred from homology"/>
<dbReference type="InterPro" id="IPR012132">
    <property type="entry name" value="GMC_OxRdtase"/>
</dbReference>
<sequence>MDYSKIFILLALLVGLISMLWFVIAALMEERVPTLHPGEYIFDYVVVGAGTCGSVVASILAKHSNATILLVEAGEKFGILSKVPLLATFQQKGINDWGFLSTSQLHSSKGLEDARQCLPRGKGLGGSAQLNYMLHFDGYEGDFERWSNELNLKSWNWSSVKPFLKAGTARPFERLDIKPDYSLLAKAFNDASVEFIDKPWQFRKAQYNIKNGLRFSVYQRFLQSAYKQKNLRVMLNTYAKSIQFALNQDTQKNVYAKSLWLSTKDDKSGKEYNFEIRIGREIIVCAGAYQTPQLLMVSGLGRHSELEKIIGNVPSFLSEVPFVGQHLHDHLNLPLYVSIDVVGPTLNQRSLLSPLSILNYLTTGGGHMGNFGVLGHMENFGRNLSDTYGLTFFGAGAIDESVLMSISNFKKSHFRALFPRYYNTSQEGFVMISTCLQPASRGNVKIQSANVKKHPLIDPNYMAEKVDVECTIKAIRAGIEVVTSDAFSSLDIKIHWPRIKECIGLLGNNLKQNQPTDEYLECLIRHVGLGSHHPGGTCKMGTTIDNSVVNEQFKVHGFDKIRIIDASVLPTPVSGNPNSILVGMALRGAAMVLKDHLNDAEDK</sequence>
<evidence type="ECO:0000313" key="10">
    <source>
        <dbReference type="RefSeq" id="XP_005186218.2"/>
    </source>
</evidence>
<evidence type="ECO:0000259" key="7">
    <source>
        <dbReference type="PROSITE" id="PS00624"/>
    </source>
</evidence>
<keyword evidence="3" id="KW-0285">Flavoprotein</keyword>
<dbReference type="SUPFAM" id="SSF54373">
    <property type="entry name" value="FAD-linked reductases, C-terminal domain"/>
    <property type="match status" value="1"/>
</dbReference>
<comment type="similarity">
    <text evidence="2">Belongs to the GMC oxidoreductase family.</text>
</comment>
<feature type="transmembrane region" description="Helical" evidence="6">
    <location>
        <begin position="6"/>
        <end position="28"/>
    </location>
</feature>
<dbReference type="Gene3D" id="3.30.560.10">
    <property type="entry name" value="Glucose Oxidase, domain 3"/>
    <property type="match status" value="1"/>
</dbReference>
<evidence type="ECO:0000256" key="3">
    <source>
        <dbReference type="ARBA" id="ARBA00022630"/>
    </source>
</evidence>
<gene>
    <name evidence="8" type="primary">101892628</name>
    <name evidence="10" type="synonym">LOC101892628</name>
</gene>
<keyword evidence="6" id="KW-0472">Membrane</keyword>
<accession>A0A1I8NC53</accession>
<dbReference type="InterPro" id="IPR027424">
    <property type="entry name" value="Glucose_Oxidase_domain_2"/>
</dbReference>
<reference evidence="8" key="1">
    <citation type="submission" date="2020-05" db="UniProtKB">
        <authorList>
            <consortium name="EnsemblMetazoa"/>
        </authorList>
    </citation>
    <scope>IDENTIFICATION</scope>
    <source>
        <strain evidence="8">Aabys</strain>
    </source>
</reference>
<feature type="domain" description="Glucose-methanol-choline oxidoreductase N-terminal" evidence="7">
    <location>
        <begin position="287"/>
        <end position="301"/>
    </location>
</feature>